<dbReference type="AlphaFoldDB" id="A0A1B9IL22"/>
<evidence type="ECO:0000256" key="1">
    <source>
        <dbReference type="SAM" id="MobiDB-lite"/>
    </source>
</evidence>
<proteinExistence type="predicted"/>
<organism evidence="2 3">
    <name type="scientific">Kwoniella mangroviensis CBS 10435</name>
    <dbReference type="NCBI Taxonomy" id="1331196"/>
    <lineage>
        <taxon>Eukaryota</taxon>
        <taxon>Fungi</taxon>
        <taxon>Dikarya</taxon>
        <taxon>Basidiomycota</taxon>
        <taxon>Agaricomycotina</taxon>
        <taxon>Tremellomycetes</taxon>
        <taxon>Tremellales</taxon>
        <taxon>Cryptococcaceae</taxon>
        <taxon>Kwoniella</taxon>
    </lineage>
</organism>
<name>A0A1B9IL22_9TREE</name>
<keyword evidence="3" id="KW-1185">Reference proteome</keyword>
<feature type="region of interest" description="Disordered" evidence="1">
    <location>
        <begin position="286"/>
        <end position="315"/>
    </location>
</feature>
<reference evidence="2 3" key="1">
    <citation type="submission" date="2013-07" db="EMBL/GenBank/DDBJ databases">
        <title>The Genome Sequence of Kwoniella mangroviensis CBS10435.</title>
        <authorList>
            <consortium name="The Broad Institute Genome Sequencing Platform"/>
            <person name="Cuomo C."/>
            <person name="Litvintseva A."/>
            <person name="Chen Y."/>
            <person name="Heitman J."/>
            <person name="Sun S."/>
            <person name="Springer D."/>
            <person name="Dromer F."/>
            <person name="Young S.K."/>
            <person name="Zeng Q."/>
            <person name="Gargeya S."/>
            <person name="Fitzgerald M."/>
            <person name="Abouelleil A."/>
            <person name="Alvarado L."/>
            <person name="Berlin A.M."/>
            <person name="Chapman S.B."/>
            <person name="Dewar J."/>
            <person name="Goldberg J."/>
            <person name="Griggs A."/>
            <person name="Gujja S."/>
            <person name="Hansen M."/>
            <person name="Howarth C."/>
            <person name="Imamovic A."/>
            <person name="Larimer J."/>
            <person name="McCowan C."/>
            <person name="Murphy C."/>
            <person name="Pearson M."/>
            <person name="Priest M."/>
            <person name="Roberts A."/>
            <person name="Saif S."/>
            <person name="Shea T."/>
            <person name="Sykes S."/>
            <person name="Wortman J."/>
            <person name="Nusbaum C."/>
            <person name="Birren B."/>
        </authorList>
    </citation>
    <scope>NUCLEOTIDE SEQUENCE [LARGE SCALE GENOMIC DNA]</scope>
    <source>
        <strain evidence="2 3">CBS 10435</strain>
    </source>
</reference>
<gene>
    <name evidence="2" type="ORF">L486_06183</name>
</gene>
<dbReference type="EMBL" id="KV700091">
    <property type="protein sequence ID" value="OCF56242.1"/>
    <property type="molecule type" value="Genomic_DNA"/>
</dbReference>
<reference evidence="3" key="2">
    <citation type="submission" date="2013-12" db="EMBL/GenBank/DDBJ databases">
        <title>Evolution of pathogenesis and genome organization in the Tremellales.</title>
        <authorList>
            <person name="Cuomo C."/>
            <person name="Litvintseva A."/>
            <person name="Heitman J."/>
            <person name="Chen Y."/>
            <person name="Sun S."/>
            <person name="Springer D."/>
            <person name="Dromer F."/>
            <person name="Young S."/>
            <person name="Zeng Q."/>
            <person name="Chapman S."/>
            <person name="Gujja S."/>
            <person name="Saif S."/>
            <person name="Birren B."/>
        </authorList>
    </citation>
    <scope>NUCLEOTIDE SEQUENCE [LARGE SCALE GENOMIC DNA]</scope>
    <source>
        <strain evidence="3">CBS 10435</strain>
    </source>
</reference>
<evidence type="ECO:0000313" key="3">
    <source>
        <dbReference type="Proteomes" id="UP000092583"/>
    </source>
</evidence>
<accession>A0A1B9IL22</accession>
<sequence>MKDAFEKSRRFKKGRMTPNLQSLRIGSTKRFKYEGIRGDFINDLVRLEINFGNHMEQSRLELWRRLQPKEVIEYQNDITGSIRYENLQMLLGRGQFQLPNVWTVHSSLLEPFSVIWGCTNRIVLGEHTEQDVKWRKMRRKMSKDNGRIRSYPTFGYIPPPQFSETGHVNIDIAVDIDDEELVFDYPGDGDILYYDDYNLKSPQYTINIIRNTLIQHHLTRMVSGTVNSSLKRDLEDYSTFEIYGFEKVHPYEELVYDDVWKSRKKIVADWRNDDKVDMDHVEKQIESHNQEQGRAVSSSAEAPPSLHPSEISSEREESKKCKIQFWLSAMDYEIMKELQKVFKYSNRIWMNSETNANSSGPVIRFLLVEKLAAADKKRKKDEEEEDDCSMD</sequence>
<evidence type="ECO:0000313" key="2">
    <source>
        <dbReference type="EMBL" id="OCF56242.1"/>
    </source>
</evidence>
<protein>
    <submittedName>
        <fullName evidence="2">Uncharacterized protein</fullName>
    </submittedName>
</protein>
<dbReference type="OrthoDB" id="2563519at2759"/>
<dbReference type="Proteomes" id="UP000092583">
    <property type="component" value="Unassembled WGS sequence"/>
</dbReference>